<proteinExistence type="predicted"/>
<dbReference type="InterPro" id="IPR027417">
    <property type="entry name" value="P-loop_NTPase"/>
</dbReference>
<organism evidence="1 2">
    <name type="scientific">Pararhodobacter aggregans</name>
    <dbReference type="NCBI Taxonomy" id="404875"/>
    <lineage>
        <taxon>Bacteria</taxon>
        <taxon>Pseudomonadati</taxon>
        <taxon>Pseudomonadota</taxon>
        <taxon>Alphaproteobacteria</taxon>
        <taxon>Rhodobacterales</taxon>
        <taxon>Paracoccaceae</taxon>
        <taxon>Pararhodobacter</taxon>
    </lineage>
</organism>
<dbReference type="OrthoDB" id="7802556at2"/>
<evidence type="ECO:0000313" key="2">
    <source>
        <dbReference type="Proteomes" id="UP000244810"/>
    </source>
</evidence>
<name>A0A2T7ULG3_9RHOB</name>
<gene>
    <name evidence="1" type="ORF">DDE23_21165</name>
</gene>
<dbReference type="EMBL" id="QDDR01000014">
    <property type="protein sequence ID" value="PVE45533.1"/>
    <property type="molecule type" value="Genomic_DNA"/>
</dbReference>
<dbReference type="SUPFAM" id="SSF52540">
    <property type="entry name" value="P-loop containing nucleoside triphosphate hydrolases"/>
    <property type="match status" value="1"/>
</dbReference>
<accession>A0A2T7ULG3</accession>
<evidence type="ECO:0000313" key="1">
    <source>
        <dbReference type="EMBL" id="PVE45533.1"/>
    </source>
</evidence>
<protein>
    <submittedName>
        <fullName evidence="1">Nodulation protein NodH</fullName>
    </submittedName>
</protein>
<reference evidence="1 2" key="1">
    <citation type="journal article" date="2011" name="Syst. Appl. Microbiol.">
        <title>Defluviimonas denitrificans gen. nov., sp. nov., and Pararhodobacter aggregans gen. nov., sp. nov., non-phototrophic Rhodobacteraceae from the biofilter of a marine aquaculture.</title>
        <authorList>
            <person name="Foesel B.U."/>
            <person name="Drake H.L."/>
            <person name="Schramm A."/>
        </authorList>
    </citation>
    <scope>NUCLEOTIDE SEQUENCE [LARGE SCALE GENOMIC DNA]</scope>
    <source>
        <strain evidence="1 2">D1-19</strain>
    </source>
</reference>
<keyword evidence="2" id="KW-1185">Reference proteome</keyword>
<comment type="caution">
    <text evidence="1">The sequence shown here is derived from an EMBL/GenBank/DDBJ whole genome shotgun (WGS) entry which is preliminary data.</text>
</comment>
<dbReference type="Gene3D" id="3.40.50.300">
    <property type="entry name" value="P-loop containing nucleotide triphosphate hydrolases"/>
    <property type="match status" value="1"/>
</dbReference>
<sequence length="454" mass="50409">MAFDCFVILAEMRTGSNLLESNLNAFEGIECHGEIFNPGFINTPGTDSYKGVTFAEREADPWRLMMAVRKGVRMPGFRLFHDHDRRIWDHVLADTACAKVVLTRNPLDSYVSRKIAAATNQWKLGDVKHRRQVQVPFVAAEFEEHLSRLQATQIEILNTLQRSGQTAFYIGYDDANDLDVLNGLARWLGVPARITDLPRALKKQNPEPLEQKLTNPAEVARALARIDRFDLGRTPNFETRRGPLLPAIQAGASTPLLFLPLRAAPEGAVTDWLTTLDGAAPESGFDEGRLDRWRQAHPGFRSFTVLRHPLRRAHAAFVRVRDSGDFAPVREHLARLYGVDLGTGPDPATAFKAYLNFCRASIQGQTGLQPWPLWATQAAQLQGYGAVIQPDLILREEDLAQDLPALARRMGHAAPPPPGSAADTGLEAILDAEMQALCRAAYGRDYDRFGFGDL</sequence>
<dbReference type="AlphaFoldDB" id="A0A2T7ULG3"/>
<dbReference type="RefSeq" id="WP_107754451.1">
    <property type="nucleotide sequence ID" value="NZ_QBKF01000013.1"/>
</dbReference>
<dbReference type="Proteomes" id="UP000244810">
    <property type="component" value="Unassembled WGS sequence"/>
</dbReference>